<dbReference type="EMBL" id="WSTB01000002">
    <property type="protein sequence ID" value="MWB93638.1"/>
    <property type="molecule type" value="Genomic_DNA"/>
</dbReference>
<dbReference type="Pfam" id="PF14092">
    <property type="entry name" value="DUF4270"/>
    <property type="match status" value="1"/>
</dbReference>
<protein>
    <submittedName>
        <fullName evidence="1">DUF4270 family protein</fullName>
    </submittedName>
</protein>
<keyword evidence="2" id="KW-1185">Reference proteome</keyword>
<comment type="caution">
    <text evidence="1">The sequence shown here is derived from an EMBL/GenBank/DDBJ whole genome shotgun (WGS) entry which is preliminary data.</text>
</comment>
<dbReference type="InterPro" id="IPR025366">
    <property type="entry name" value="DUF4270"/>
</dbReference>
<organism evidence="1 2">
    <name type="scientific">Flavobacterium hydrocarbonoxydans</name>
    <dbReference type="NCBI Taxonomy" id="2683249"/>
    <lineage>
        <taxon>Bacteria</taxon>
        <taxon>Pseudomonadati</taxon>
        <taxon>Bacteroidota</taxon>
        <taxon>Flavobacteriia</taxon>
        <taxon>Flavobacteriales</taxon>
        <taxon>Flavobacteriaceae</taxon>
        <taxon>Flavobacterium</taxon>
    </lineage>
</organism>
<reference evidence="1 2" key="1">
    <citation type="submission" date="2019-12" db="EMBL/GenBank/DDBJ databases">
        <authorList>
            <person name="Kim Y.S."/>
        </authorList>
    </citation>
    <scope>NUCLEOTIDE SEQUENCE [LARGE SCALE GENOMIC DNA]</scope>
    <source>
        <strain evidence="1 2">GA093</strain>
    </source>
</reference>
<evidence type="ECO:0000313" key="2">
    <source>
        <dbReference type="Proteomes" id="UP000471501"/>
    </source>
</evidence>
<name>A0A6I4NH29_9FLAO</name>
<evidence type="ECO:0000313" key="1">
    <source>
        <dbReference type="EMBL" id="MWB93638.1"/>
    </source>
</evidence>
<accession>A0A6I4NH29</accession>
<gene>
    <name evidence="1" type="ORF">GON26_04650</name>
</gene>
<dbReference type="Proteomes" id="UP000471501">
    <property type="component" value="Unassembled WGS sequence"/>
</dbReference>
<dbReference type="RefSeq" id="WP_160373561.1">
    <property type="nucleotide sequence ID" value="NZ_WSTB01000002.1"/>
</dbReference>
<dbReference type="AlphaFoldDB" id="A0A6I4NH29"/>
<sequence>MYNTSFFKKILLLAAVVFLYSCDKDFNAIGDDIIGDNHFDLDSISYKVNVYNQEVTPVATNNLAVNQLGIFRSPVFGTTTANFATQVTLADYNVVFGKNIVIDSVKLAVPYFVKGKTLNSNGSSTYVLDSISGSKLGKLNLGLYESGVLMDNLTVDNGTGAIGSRLFYSDQNDFFDSSKKEQLNDTTRVLESKEFFFDAKEVIETTEDATTKVKTNKLIAPQMVMRLKPGFFMTKIFNAPAGKLANANVFQDYFRGLYFKVGNSGSSRTNMNTIDFSKGTITIHYKEDLVTTVDGVSTTTKTPKTFVINLKGNTVNLLKDEKAASYNTAVSNPNTTTGDERLFLKGGQGAVAVVELKDFESKLQEIRDNKWLINEANLVFYIDSGEMNKPESPEDNETKLSEPYRVYVYDFTNNKAILDYNDSSPSANTDPKGARVVYDGLLKKENGRGAYYKVRITNHIINIIKGTNVANVKLGVSVTENINLSTSNMLNKEKMIPNTLIKQVPTASVMSPLGTVIYGVGAEVEEAKKLKLQIYYTKPN</sequence>
<proteinExistence type="predicted"/>